<evidence type="ECO:0000313" key="1">
    <source>
        <dbReference type="EMBL" id="GAF75543.1"/>
    </source>
</evidence>
<dbReference type="EMBL" id="BARS01009499">
    <property type="protein sequence ID" value="GAF75543.1"/>
    <property type="molecule type" value="Genomic_DNA"/>
</dbReference>
<reference evidence="1" key="1">
    <citation type="journal article" date="2014" name="Front. Microbiol.">
        <title>High frequency of phylogenetically diverse reductive dehalogenase-homologous genes in deep subseafloor sedimentary metagenomes.</title>
        <authorList>
            <person name="Kawai M."/>
            <person name="Futagami T."/>
            <person name="Toyoda A."/>
            <person name="Takaki Y."/>
            <person name="Nishi S."/>
            <person name="Hori S."/>
            <person name="Arai W."/>
            <person name="Tsubouchi T."/>
            <person name="Morono Y."/>
            <person name="Uchiyama I."/>
            <person name="Ito T."/>
            <person name="Fujiyama A."/>
            <person name="Inagaki F."/>
            <person name="Takami H."/>
        </authorList>
    </citation>
    <scope>NUCLEOTIDE SEQUENCE</scope>
    <source>
        <strain evidence="1">Expedition CK06-06</strain>
    </source>
</reference>
<name>X0S3B2_9ZZZZ</name>
<dbReference type="AlphaFoldDB" id="X0S3B2"/>
<sequence>MVRYLRAHTEDLPGKQYISITSVAQGIGLDVSETTEAADRSPVVFRSKADESMIGLYEQARSVYEERGVLRL</sequence>
<proteinExistence type="predicted"/>
<protein>
    <submittedName>
        <fullName evidence="1">Uncharacterized protein</fullName>
    </submittedName>
</protein>
<organism evidence="1">
    <name type="scientific">marine sediment metagenome</name>
    <dbReference type="NCBI Taxonomy" id="412755"/>
    <lineage>
        <taxon>unclassified sequences</taxon>
        <taxon>metagenomes</taxon>
        <taxon>ecological metagenomes</taxon>
    </lineage>
</organism>
<accession>X0S3B2</accession>
<comment type="caution">
    <text evidence="1">The sequence shown here is derived from an EMBL/GenBank/DDBJ whole genome shotgun (WGS) entry which is preliminary data.</text>
</comment>
<gene>
    <name evidence="1" type="ORF">S01H1_17856</name>
</gene>